<gene>
    <name evidence="2" type="ORF">BTM25_06330</name>
</gene>
<evidence type="ECO:0000259" key="1">
    <source>
        <dbReference type="Pfam" id="PF21806"/>
    </source>
</evidence>
<protein>
    <recommendedName>
        <fullName evidence="1">DUF6879 domain-containing protein</fullName>
    </recommendedName>
</protein>
<evidence type="ECO:0000313" key="2">
    <source>
        <dbReference type="EMBL" id="POM26239.1"/>
    </source>
</evidence>
<sequence>MSSGLVPPDEEFFPAMFKQTRRSAVHLEMRDGYMADEQFDRWLADGRPAQVARAEDDEAWMSLVADAVGRGVEVRRARIVSTGPVSAYVAWLHAVTAGLNVAAGEQVRWLSRRKASMLTLPGNDFWVFDETVVWNHFTGDGEWLGVEVTDDPAAVELCRTSFEAVWALATDHAEFRV</sequence>
<name>A0A2P4UMK6_9ACTN</name>
<dbReference type="Pfam" id="PF21806">
    <property type="entry name" value="DUF6879"/>
    <property type="match status" value="1"/>
</dbReference>
<accession>A0A2P4UMK6</accession>
<keyword evidence="3" id="KW-1185">Reference proteome</keyword>
<dbReference type="Proteomes" id="UP000242367">
    <property type="component" value="Unassembled WGS sequence"/>
</dbReference>
<organism evidence="2 3">
    <name type="scientific">Actinomadura rubteroloni</name>
    <dbReference type="NCBI Taxonomy" id="1926885"/>
    <lineage>
        <taxon>Bacteria</taxon>
        <taxon>Bacillati</taxon>
        <taxon>Actinomycetota</taxon>
        <taxon>Actinomycetes</taxon>
        <taxon>Streptosporangiales</taxon>
        <taxon>Thermomonosporaceae</taxon>
        <taxon>Actinomadura</taxon>
    </lineage>
</organism>
<dbReference type="InterPro" id="IPR049244">
    <property type="entry name" value="DUF6879"/>
</dbReference>
<proteinExistence type="predicted"/>
<comment type="caution">
    <text evidence="2">The sequence shown here is derived from an EMBL/GenBank/DDBJ whole genome shotgun (WGS) entry which is preliminary data.</text>
</comment>
<reference evidence="2 3" key="1">
    <citation type="journal article" date="2017" name="Chemistry">
        <title>Isolation, Biosynthesis and Chemical Modifications of Rubterolones A-F: Rare Tropolone Alkaloids from Actinomadura sp. 5-2.</title>
        <authorList>
            <person name="Guo H."/>
            <person name="Benndorf R."/>
            <person name="Leichnitz D."/>
            <person name="Klassen J.L."/>
            <person name="Vollmers J."/>
            <person name="Gorls H."/>
            <person name="Steinacker M."/>
            <person name="Weigel C."/>
            <person name="Dahse H.M."/>
            <person name="Kaster A.K."/>
            <person name="de Beer Z.W."/>
            <person name="Poulsen M."/>
            <person name="Beemelmanns C."/>
        </authorList>
    </citation>
    <scope>NUCLEOTIDE SEQUENCE [LARGE SCALE GENOMIC DNA]</scope>
    <source>
        <strain evidence="2 3">5-2</strain>
    </source>
</reference>
<evidence type="ECO:0000313" key="3">
    <source>
        <dbReference type="Proteomes" id="UP000242367"/>
    </source>
</evidence>
<feature type="domain" description="DUF6879" evidence="1">
    <location>
        <begin position="13"/>
        <end position="176"/>
    </location>
</feature>
<dbReference type="EMBL" id="MTBP01000001">
    <property type="protein sequence ID" value="POM26239.1"/>
    <property type="molecule type" value="Genomic_DNA"/>
</dbReference>
<dbReference type="AlphaFoldDB" id="A0A2P4UMK6"/>